<organism evidence="7 8">
    <name type="scientific">Macrostomum lignano</name>
    <dbReference type="NCBI Taxonomy" id="282301"/>
    <lineage>
        <taxon>Eukaryota</taxon>
        <taxon>Metazoa</taxon>
        <taxon>Spiralia</taxon>
        <taxon>Lophotrochozoa</taxon>
        <taxon>Platyhelminthes</taxon>
        <taxon>Rhabditophora</taxon>
        <taxon>Macrostomorpha</taxon>
        <taxon>Macrostomida</taxon>
        <taxon>Macrostomidae</taxon>
        <taxon>Macrostomum</taxon>
    </lineage>
</organism>
<dbReference type="PANTHER" id="PTHR21367:SF1">
    <property type="entry name" value="ARGINYL-TRNA--PROTEIN TRANSFERASE 1"/>
    <property type="match status" value="1"/>
</dbReference>
<feature type="domain" description="N-end rule aminoacyl transferase C-terminal" evidence="6">
    <location>
        <begin position="232"/>
        <end position="368"/>
    </location>
</feature>
<dbReference type="Pfam" id="PF04377">
    <property type="entry name" value="ATE_C"/>
    <property type="match status" value="1"/>
</dbReference>
<dbReference type="InterPro" id="IPR016181">
    <property type="entry name" value="Acyl_CoA_acyltransferase"/>
</dbReference>
<reference evidence="8" key="1">
    <citation type="submission" date="2016-11" db="UniProtKB">
        <authorList>
            <consortium name="WormBaseParasite"/>
        </authorList>
    </citation>
    <scope>IDENTIFICATION</scope>
</reference>
<sequence>LMLDGAQANPVCRWGPQAERTRVLYQSFRSSRCGYCNDETAVTAWMVGYSVPVGLYQELMNHGWQRLGTAFSVCSMPATCCPQYASRTDVTRFQLTASQRRTLRRVLRFVGGRCGPKPDKLSAAELDAEALAEAELSLAAAGPPDSRKARHLRWRRRLDRLRQRAASAESPDAELSRLLAESAARRLRRRQRNSAHSLADYARAFARLDPGRFQVRWLSPDSRELQDSLHDEYACYLTYQQSVHRDVDFDWSFRHFCDVMVSTCLAAERATGRGTYHVQYWLGDRLLGVDIVDVLADSASSMYFFYNPELLRLSPGSFSALHLLSRLSTWHLSFPQGPPMRYLYLGCYVPGNRKLAYKSGLRPFQLLCPETRRWFDFDTVCRGLLLANAGSKYARFAPPAADPAAAAALEASSAAAARDALKVRLPGPSGGLVQPKFVAVRDLPDGAFGRSTAAALDLLGQLAELVGPDAARQLAVVLEVALLLQGGG</sequence>
<feature type="domain" description="N-end aminoacyl transferase N-terminal" evidence="5">
    <location>
        <begin position="31"/>
        <end position="101"/>
    </location>
</feature>
<dbReference type="GO" id="GO:0005737">
    <property type="term" value="C:cytoplasm"/>
    <property type="evidence" value="ECO:0007669"/>
    <property type="project" value="TreeGrafter"/>
</dbReference>
<protein>
    <recommendedName>
        <fullName evidence="2">arginyltransferase</fullName>
        <ecNumber evidence="2">2.3.2.8</ecNumber>
    </recommendedName>
</protein>
<evidence type="ECO:0000256" key="3">
    <source>
        <dbReference type="ARBA" id="ARBA00022679"/>
    </source>
</evidence>
<evidence type="ECO:0000259" key="5">
    <source>
        <dbReference type="Pfam" id="PF04376"/>
    </source>
</evidence>
<dbReference type="EC" id="2.3.2.8" evidence="2"/>
<dbReference type="SUPFAM" id="SSF55729">
    <property type="entry name" value="Acyl-CoA N-acyltransferases (Nat)"/>
    <property type="match status" value="1"/>
</dbReference>
<accession>A0A1I8GUE9</accession>
<evidence type="ECO:0000256" key="1">
    <source>
        <dbReference type="ARBA" id="ARBA00009991"/>
    </source>
</evidence>
<evidence type="ECO:0000313" key="8">
    <source>
        <dbReference type="WBParaSite" id="maker-uti_cns_0003080-snap-gene-0.4-mRNA-1"/>
    </source>
</evidence>
<dbReference type="InterPro" id="IPR030700">
    <property type="entry name" value="N-end_Aminoacyl_Trfase"/>
</dbReference>
<dbReference type="InterPro" id="IPR007472">
    <property type="entry name" value="N-end_Aminoacyl_Trfase_C"/>
</dbReference>
<evidence type="ECO:0000256" key="4">
    <source>
        <dbReference type="ARBA" id="ARBA00023315"/>
    </source>
</evidence>
<dbReference type="Proteomes" id="UP000095280">
    <property type="component" value="Unplaced"/>
</dbReference>
<comment type="similarity">
    <text evidence="1">Belongs to the R-transferase family.</text>
</comment>
<evidence type="ECO:0000259" key="6">
    <source>
        <dbReference type="Pfam" id="PF04377"/>
    </source>
</evidence>
<dbReference type="PANTHER" id="PTHR21367">
    <property type="entry name" value="ARGININE-TRNA-PROTEIN TRANSFERASE 1"/>
    <property type="match status" value="1"/>
</dbReference>
<keyword evidence="4" id="KW-0012">Acyltransferase</keyword>
<dbReference type="WBParaSite" id="maker-uti_cns_0003080-snap-gene-0.4-mRNA-1">
    <property type="protein sequence ID" value="maker-uti_cns_0003080-snap-gene-0.4-mRNA-1"/>
    <property type="gene ID" value="maker-uti_cns_0003080-snap-gene-0.4"/>
</dbReference>
<dbReference type="Pfam" id="PF04376">
    <property type="entry name" value="ATE_N"/>
    <property type="match status" value="1"/>
</dbReference>
<evidence type="ECO:0000313" key="7">
    <source>
        <dbReference type="Proteomes" id="UP000095280"/>
    </source>
</evidence>
<evidence type="ECO:0000256" key="2">
    <source>
        <dbReference type="ARBA" id="ARBA00012025"/>
    </source>
</evidence>
<dbReference type="InterPro" id="IPR007471">
    <property type="entry name" value="N-end_Aminoacyl_Trfase_N"/>
</dbReference>
<keyword evidence="3" id="KW-0808">Transferase</keyword>
<name>A0A1I8GUE9_9PLAT</name>
<dbReference type="AlphaFoldDB" id="A0A1I8GUE9"/>
<proteinExistence type="inferred from homology"/>
<keyword evidence="7" id="KW-1185">Reference proteome</keyword>
<dbReference type="GO" id="GO:0004057">
    <property type="term" value="F:arginyl-tRNA--protein transferase activity"/>
    <property type="evidence" value="ECO:0007669"/>
    <property type="project" value="UniProtKB-EC"/>
</dbReference>